<dbReference type="InterPro" id="IPR004812">
    <property type="entry name" value="Efflux_drug-R_Bcr/CmlA"/>
</dbReference>
<feature type="transmembrane region" description="Helical" evidence="8">
    <location>
        <begin position="245"/>
        <end position="270"/>
    </location>
</feature>
<dbReference type="PANTHER" id="PTHR23502">
    <property type="entry name" value="MAJOR FACILITATOR SUPERFAMILY"/>
    <property type="match status" value="1"/>
</dbReference>
<evidence type="ECO:0000256" key="3">
    <source>
        <dbReference type="ARBA" id="ARBA00022448"/>
    </source>
</evidence>
<dbReference type="GO" id="GO:0005886">
    <property type="term" value="C:plasma membrane"/>
    <property type="evidence" value="ECO:0007669"/>
    <property type="project" value="UniProtKB-SubCell"/>
</dbReference>
<keyword evidence="3" id="KW-0813">Transport</keyword>
<evidence type="ECO:0000256" key="7">
    <source>
        <dbReference type="ARBA" id="ARBA00023136"/>
    </source>
</evidence>
<evidence type="ECO:0000256" key="1">
    <source>
        <dbReference type="ARBA" id="ARBA00004651"/>
    </source>
</evidence>
<feature type="transmembrane region" description="Helical" evidence="8">
    <location>
        <begin position="196"/>
        <end position="215"/>
    </location>
</feature>
<keyword evidence="5 8" id="KW-0812">Transmembrane</keyword>
<name>A0A5A5TJF9_9CHLR</name>
<keyword evidence="6 8" id="KW-1133">Transmembrane helix</keyword>
<feature type="transmembrane region" description="Helical" evidence="8">
    <location>
        <begin position="374"/>
        <end position="392"/>
    </location>
</feature>
<dbReference type="NCBIfam" id="TIGR00710">
    <property type="entry name" value="efflux_Bcr_CflA"/>
    <property type="match status" value="1"/>
</dbReference>
<dbReference type="PANTHER" id="PTHR23502:SF132">
    <property type="entry name" value="POLYAMINE TRANSPORTER 2-RELATED"/>
    <property type="match status" value="1"/>
</dbReference>
<dbReference type="InterPro" id="IPR020846">
    <property type="entry name" value="MFS_dom"/>
</dbReference>
<evidence type="ECO:0000259" key="9">
    <source>
        <dbReference type="PROSITE" id="PS50850"/>
    </source>
</evidence>
<accession>A0A5A5TJF9</accession>
<feature type="transmembrane region" description="Helical" evidence="8">
    <location>
        <begin position="282"/>
        <end position="300"/>
    </location>
</feature>
<dbReference type="InterPro" id="IPR011701">
    <property type="entry name" value="MFS"/>
</dbReference>
<dbReference type="FunFam" id="1.20.1720.10:FF:000005">
    <property type="entry name" value="Bcr/CflA family efflux transporter"/>
    <property type="match status" value="1"/>
</dbReference>
<dbReference type="GO" id="GO:0042910">
    <property type="term" value="F:xenobiotic transmembrane transporter activity"/>
    <property type="evidence" value="ECO:0007669"/>
    <property type="project" value="InterPro"/>
</dbReference>
<comment type="similarity">
    <text evidence="2">Belongs to the major facilitator superfamily. Bcr/CmlA family.</text>
</comment>
<comment type="caution">
    <text evidence="10">The sequence shown here is derived from an EMBL/GenBank/DDBJ whole genome shotgun (WGS) entry which is preliminary data.</text>
</comment>
<gene>
    <name evidence="10" type="primary">tcaB</name>
    <name evidence="10" type="ORF">KDI_53140</name>
</gene>
<dbReference type="Proteomes" id="UP000322530">
    <property type="component" value="Unassembled WGS sequence"/>
</dbReference>
<dbReference type="PROSITE" id="PS50850">
    <property type="entry name" value="MFS"/>
    <property type="match status" value="1"/>
</dbReference>
<feature type="transmembrane region" description="Helical" evidence="8">
    <location>
        <begin position="312"/>
        <end position="337"/>
    </location>
</feature>
<keyword evidence="7 8" id="KW-0472">Membrane</keyword>
<dbReference type="AlphaFoldDB" id="A0A5A5TJF9"/>
<feature type="transmembrane region" description="Helical" evidence="8">
    <location>
        <begin position="107"/>
        <end position="126"/>
    </location>
</feature>
<evidence type="ECO:0000256" key="4">
    <source>
        <dbReference type="ARBA" id="ARBA00022475"/>
    </source>
</evidence>
<sequence length="430" mass="44112">MDTNASEQQHNQKSELTSPAKAFDQPFLASKEPSTRVRVGHVLLLGTMTAIGPLSSDMYLPSLPTISHELGATMSQTQITLTASLFGVALGQLLIGPISDARGRRGPLLVGMILYVLTSLLCLVAPSIGLLIALRFAQGAAAAAGVVISLAIARDLYGGRTLARCISLLMMVNYFAPMIAPVLGSLLLSFTSWRGVFVTLALIGTVIVLVVAFGLSETLQPAQRQSGGVSASLADFRHLLFDGRFVGLALSLGFTFAAIFVYISSAPFILENVYGLAPQSSGVVFGINALGVPIMAQVNARLVGRASPQKLLIGGTAVLAIGSLALIGAVLTGVGLIGVLPSFFVLISSVGLIAPNAMALALGNVRAAGSASAILGVLQIIIGVVAAPLVGLGGSETAVPMALTIAVFGITTLATVVMVCRPGKIDTKAQ</sequence>
<feature type="transmembrane region" description="Helical" evidence="8">
    <location>
        <begin position="76"/>
        <end position="95"/>
    </location>
</feature>
<evidence type="ECO:0000313" key="11">
    <source>
        <dbReference type="Proteomes" id="UP000322530"/>
    </source>
</evidence>
<comment type="subcellular location">
    <subcellularLocation>
        <location evidence="1">Cell membrane</location>
        <topology evidence="1">Multi-pass membrane protein</topology>
    </subcellularLocation>
</comment>
<organism evidence="10 11">
    <name type="scientific">Dictyobacter arantiisoli</name>
    <dbReference type="NCBI Taxonomy" id="2014874"/>
    <lineage>
        <taxon>Bacteria</taxon>
        <taxon>Bacillati</taxon>
        <taxon>Chloroflexota</taxon>
        <taxon>Ktedonobacteria</taxon>
        <taxon>Ktedonobacterales</taxon>
        <taxon>Dictyobacteraceae</taxon>
        <taxon>Dictyobacter</taxon>
    </lineage>
</organism>
<keyword evidence="11" id="KW-1185">Reference proteome</keyword>
<dbReference type="Gene3D" id="1.20.1720.10">
    <property type="entry name" value="Multidrug resistance protein D"/>
    <property type="match status" value="1"/>
</dbReference>
<dbReference type="InterPro" id="IPR036259">
    <property type="entry name" value="MFS_trans_sf"/>
</dbReference>
<dbReference type="GO" id="GO:1990961">
    <property type="term" value="P:xenobiotic detoxification by transmembrane export across the plasma membrane"/>
    <property type="evidence" value="ECO:0007669"/>
    <property type="project" value="InterPro"/>
</dbReference>
<feature type="transmembrane region" description="Helical" evidence="8">
    <location>
        <begin position="39"/>
        <end position="56"/>
    </location>
</feature>
<reference evidence="10 11" key="1">
    <citation type="submission" date="2019-01" db="EMBL/GenBank/DDBJ databases">
        <title>Draft genome sequence of Dictyobacter sp. Uno17.</title>
        <authorList>
            <person name="Wang C.M."/>
            <person name="Zheng Y."/>
            <person name="Sakai Y."/>
            <person name="Abe K."/>
            <person name="Yokota A."/>
            <person name="Yabe S."/>
        </authorList>
    </citation>
    <scope>NUCLEOTIDE SEQUENCE [LARGE SCALE GENOMIC DNA]</scope>
    <source>
        <strain evidence="10 11">Uno17</strain>
    </source>
</reference>
<feature type="transmembrane region" description="Helical" evidence="8">
    <location>
        <begin position="165"/>
        <end position="190"/>
    </location>
</feature>
<feature type="transmembrane region" description="Helical" evidence="8">
    <location>
        <begin position="398"/>
        <end position="420"/>
    </location>
</feature>
<evidence type="ECO:0000256" key="5">
    <source>
        <dbReference type="ARBA" id="ARBA00022692"/>
    </source>
</evidence>
<dbReference type="CDD" id="cd17320">
    <property type="entry name" value="MFS_MdfA_MDR_like"/>
    <property type="match status" value="1"/>
</dbReference>
<evidence type="ECO:0000256" key="6">
    <source>
        <dbReference type="ARBA" id="ARBA00022989"/>
    </source>
</evidence>
<proteinExistence type="inferred from homology"/>
<dbReference type="Pfam" id="PF07690">
    <property type="entry name" value="MFS_1"/>
    <property type="match status" value="1"/>
</dbReference>
<feature type="domain" description="Major facilitator superfamily (MFS) profile" evidence="9">
    <location>
        <begin position="41"/>
        <end position="424"/>
    </location>
</feature>
<feature type="transmembrane region" description="Helical" evidence="8">
    <location>
        <begin position="132"/>
        <end position="153"/>
    </location>
</feature>
<evidence type="ECO:0000256" key="2">
    <source>
        <dbReference type="ARBA" id="ARBA00006236"/>
    </source>
</evidence>
<dbReference type="EMBL" id="BIXY01000141">
    <property type="protein sequence ID" value="GCF11750.1"/>
    <property type="molecule type" value="Genomic_DNA"/>
</dbReference>
<feature type="transmembrane region" description="Helical" evidence="8">
    <location>
        <begin position="343"/>
        <end position="362"/>
    </location>
</feature>
<dbReference type="RefSeq" id="WP_149404550.1">
    <property type="nucleotide sequence ID" value="NZ_BIXY01000141.1"/>
</dbReference>
<evidence type="ECO:0000313" key="10">
    <source>
        <dbReference type="EMBL" id="GCF11750.1"/>
    </source>
</evidence>
<keyword evidence="4" id="KW-1003">Cell membrane</keyword>
<dbReference type="SUPFAM" id="SSF103473">
    <property type="entry name" value="MFS general substrate transporter"/>
    <property type="match status" value="1"/>
</dbReference>
<dbReference type="OrthoDB" id="9800416at2"/>
<protein>
    <submittedName>
        <fullName evidence="10">Bcr/CflA family drug resistance efflux transporter</fullName>
    </submittedName>
</protein>
<evidence type="ECO:0000256" key="8">
    <source>
        <dbReference type="SAM" id="Phobius"/>
    </source>
</evidence>